<dbReference type="Pfam" id="PF00700">
    <property type="entry name" value="Flagellin_C"/>
    <property type="match status" value="1"/>
</dbReference>
<dbReference type="Pfam" id="PF00669">
    <property type="entry name" value="Flagellin_N"/>
    <property type="match status" value="1"/>
</dbReference>
<evidence type="ECO:0000256" key="1">
    <source>
        <dbReference type="ARBA" id="ARBA00005709"/>
    </source>
</evidence>
<evidence type="ECO:0000313" key="7">
    <source>
        <dbReference type="EMBL" id="MFE8701658.1"/>
    </source>
</evidence>
<evidence type="ECO:0000313" key="8">
    <source>
        <dbReference type="Proteomes" id="UP001601059"/>
    </source>
</evidence>
<dbReference type="PRINTS" id="PR00207">
    <property type="entry name" value="FLAGELLIN"/>
</dbReference>
<keyword evidence="7" id="KW-0966">Cell projection</keyword>
<dbReference type="PANTHER" id="PTHR42792">
    <property type="entry name" value="FLAGELLIN"/>
    <property type="match status" value="1"/>
</dbReference>
<dbReference type="InterPro" id="IPR001492">
    <property type="entry name" value="Flagellin"/>
</dbReference>
<feature type="domain" description="Flagellin N-terminal" evidence="5">
    <location>
        <begin position="8"/>
        <end position="141"/>
    </location>
</feature>
<dbReference type="InterPro" id="IPR042187">
    <property type="entry name" value="Flagellin_C_sub2"/>
</dbReference>
<dbReference type="Gene3D" id="1.20.1330.10">
    <property type="entry name" value="f41 fragment of flagellin, N-terminal domain"/>
    <property type="match status" value="2"/>
</dbReference>
<proteinExistence type="inferred from homology"/>
<comment type="caution">
    <text evidence="7">The sequence shown here is derived from an EMBL/GenBank/DDBJ whole genome shotgun (WGS) entry which is preliminary data.</text>
</comment>
<evidence type="ECO:0000259" key="5">
    <source>
        <dbReference type="Pfam" id="PF00669"/>
    </source>
</evidence>
<evidence type="ECO:0000259" key="6">
    <source>
        <dbReference type="Pfam" id="PF00700"/>
    </source>
</evidence>
<protein>
    <recommendedName>
        <fullName evidence="2 4">Flagellin</fullName>
    </recommendedName>
</protein>
<dbReference type="InterPro" id="IPR046358">
    <property type="entry name" value="Flagellin_C"/>
</dbReference>
<name>A0ABW6KFJ7_9BACI</name>
<dbReference type="InterPro" id="IPR001029">
    <property type="entry name" value="Flagellin_N"/>
</dbReference>
<dbReference type="EMBL" id="JBIACK010000006">
    <property type="protein sequence ID" value="MFE8701658.1"/>
    <property type="molecule type" value="Genomic_DNA"/>
</dbReference>
<keyword evidence="8" id="KW-1185">Reference proteome</keyword>
<keyword evidence="3 4" id="KW-0975">Bacterial flagellum</keyword>
<comment type="subcellular location">
    <subcellularLocation>
        <location evidence="4">Secreted</location>
    </subcellularLocation>
    <subcellularLocation>
        <location evidence="4">Bacterial flagellum</location>
    </subcellularLocation>
</comment>
<evidence type="ECO:0000256" key="2">
    <source>
        <dbReference type="ARBA" id="ARBA00020110"/>
    </source>
</evidence>
<evidence type="ECO:0000256" key="4">
    <source>
        <dbReference type="RuleBase" id="RU362073"/>
    </source>
</evidence>
<comment type="similarity">
    <text evidence="1 4">Belongs to the bacterial flagellin family.</text>
</comment>
<dbReference type="Proteomes" id="UP001601059">
    <property type="component" value="Unassembled WGS sequence"/>
</dbReference>
<feature type="domain" description="Flagellin C-terminal" evidence="6">
    <location>
        <begin position="572"/>
        <end position="657"/>
    </location>
</feature>
<comment type="function">
    <text evidence="4">Flagellin is the subunit protein which polymerizes to form the filaments of bacterial flagella.</text>
</comment>
<sequence length="658" mass="71171">MIIRQNPIGIKMVNQLNKKSSASANSMSKLSNGVRINSASDDAAGLAISEKMRAQIRGLNQANRNVQDGISLIQTAEGGLGEIQNPNLQRLRELAVMASNDTFTSSDRLAIQEEVEQIKKSINDIANTTMFNGINLLNQQVTPSSTSTTVVTLGRSANLVGSSWLPGSNFPIQTGITDEFEFTINGTTSSIVIPPGTYNKNSFVDEINRQLTQNNIDLTASLYMSTNKLQFSTPVGAYSIESITGVAADAFLHSRTYANRNGGIALAGLPNLSPSVTISAGVNDNLTFTINSTNYSITLAPGTYSIYSGSQSNLNNNSPFLTEINNQLELAGAPVKAQFIYYANPDPPYNNGTGLYLTARESLDGQHYLSNGSHTFGNFGGNAKSTLFDQYDKGWNLYDSTGTETGQVETIPFSIHGGKDLSAGLTIISGENDTLNFDINGIPQSIVLSPGTYDSSSLLDELNQSFTENAINVRAEYDVLNRLQLKQQGTAFDDDILHNITGNAVKDLFFEGIDGEEMVTQSTFIPSQGTLNIQDGPNSGNNIEIELVNVTIEALDIDDLSIDPRNKAEEAIGKVDQALVLLSSYRSNFGSFQNRFEHRLNMLQASSENLAAAESRIRDVDMAKEIMSQTKNSILSQATQAMLAQANQLPQGVLQLLR</sequence>
<keyword evidence="7" id="KW-0969">Cilium</keyword>
<evidence type="ECO:0000256" key="3">
    <source>
        <dbReference type="ARBA" id="ARBA00023143"/>
    </source>
</evidence>
<dbReference type="SUPFAM" id="SSF64518">
    <property type="entry name" value="Phase 1 flagellin"/>
    <property type="match status" value="2"/>
</dbReference>
<reference evidence="7 8" key="1">
    <citation type="submission" date="2024-08" db="EMBL/GenBank/DDBJ databases">
        <title>Two novel Cytobacillus novel species.</title>
        <authorList>
            <person name="Liu G."/>
        </authorList>
    </citation>
    <scope>NUCLEOTIDE SEQUENCE [LARGE SCALE GENOMIC DNA]</scope>
    <source>
        <strain evidence="7 8">FJAT-54145</strain>
    </source>
</reference>
<keyword evidence="4" id="KW-0964">Secreted</keyword>
<gene>
    <name evidence="7" type="ORF">ACFYKX_13725</name>
</gene>
<keyword evidence="7" id="KW-0282">Flagellum</keyword>
<dbReference type="Gene3D" id="6.10.10.10">
    <property type="entry name" value="Flagellar export chaperone, C-terminal domain"/>
    <property type="match status" value="1"/>
</dbReference>
<organism evidence="7 8">
    <name type="scientific">Cytobacillus spartinae</name>
    <dbReference type="NCBI Taxonomy" id="3299023"/>
    <lineage>
        <taxon>Bacteria</taxon>
        <taxon>Bacillati</taxon>
        <taxon>Bacillota</taxon>
        <taxon>Bacilli</taxon>
        <taxon>Bacillales</taxon>
        <taxon>Bacillaceae</taxon>
        <taxon>Cytobacillus</taxon>
    </lineage>
</organism>
<accession>A0ABW6KFJ7</accession>
<dbReference type="Gene3D" id="3.30.70.2120">
    <property type="match status" value="1"/>
</dbReference>
<dbReference type="RefSeq" id="WP_389361627.1">
    <property type="nucleotide sequence ID" value="NZ_JBIACK010000006.1"/>
</dbReference>
<dbReference type="PANTHER" id="PTHR42792:SF2">
    <property type="entry name" value="FLAGELLIN"/>
    <property type="match status" value="1"/>
</dbReference>